<reference evidence="1" key="1">
    <citation type="submission" date="2016-01" db="EMBL/GenBank/DDBJ databases">
        <authorList>
            <person name="Peeters C."/>
        </authorList>
    </citation>
    <scope>NUCLEOTIDE SEQUENCE</scope>
    <source>
        <strain evidence="1">LMG 29321</strain>
    </source>
</reference>
<sequence>MQSWHPSNPVERRLMAVHDDWRRFRSDSRATLLYWQANEADQRILAAYIQRQHKLSNAVLQLISRFDDADQYPLALSQEIAAFYAVARETHIASVGQRQTPTADLLALTASLMHHHPDVLPDLVLILEPESICKPAQFERWLDELLGMIERDAWQAERLRIILTGTDTEPLWWLTKQRPHQVSVLHARYHMESLPRELVAESDERGPEADFRRLFVALNDTVTNGTPAQLETLRTQALTVTQRHAWFDQSVVVHLLAGAAYLKWNDAPRALSAYEAATQAGRQAIHADHSAGNKLVINGLFGEASVHWVQGDFRRAAERYTEAAQLAESDQDGLLAVEGWRMCSECFAQLTRAEPTIDAGLRALDAGAWIPSPMRANSNLQMVAQRMLGHMGILHRRRSELTSRLTALYGEDWPDTTKPLPADEVTQRFADEQRNHA</sequence>
<proteinExistence type="predicted"/>
<dbReference type="OrthoDB" id="6637938at2"/>
<name>A0A158CDY4_9BURK</name>
<dbReference type="RefSeq" id="WP_063958983.1">
    <property type="nucleotide sequence ID" value="NZ_FCOX02000019.1"/>
</dbReference>
<dbReference type="EMBL" id="FCOX02000019">
    <property type="protein sequence ID" value="SAK80512.1"/>
    <property type="molecule type" value="Genomic_DNA"/>
</dbReference>
<comment type="caution">
    <text evidence="1">The sequence shown here is derived from an EMBL/GenBank/DDBJ whole genome shotgun (WGS) entry which is preliminary data.</text>
</comment>
<protein>
    <recommendedName>
        <fullName evidence="3">MalT-like TPR region domain-containing protein</fullName>
    </recommendedName>
</protein>
<gene>
    <name evidence="1" type="ORF">AWB78_03815</name>
</gene>
<dbReference type="InterPro" id="IPR011990">
    <property type="entry name" value="TPR-like_helical_dom_sf"/>
</dbReference>
<dbReference type="AlphaFoldDB" id="A0A158CDY4"/>
<evidence type="ECO:0008006" key="3">
    <source>
        <dbReference type="Google" id="ProtNLM"/>
    </source>
</evidence>
<organism evidence="1 2">
    <name type="scientific">Caballeronia calidae</name>
    <dbReference type="NCBI Taxonomy" id="1777139"/>
    <lineage>
        <taxon>Bacteria</taxon>
        <taxon>Pseudomonadati</taxon>
        <taxon>Pseudomonadota</taxon>
        <taxon>Betaproteobacteria</taxon>
        <taxon>Burkholderiales</taxon>
        <taxon>Burkholderiaceae</taxon>
        <taxon>Caballeronia</taxon>
    </lineage>
</organism>
<keyword evidence="2" id="KW-1185">Reference proteome</keyword>
<evidence type="ECO:0000313" key="1">
    <source>
        <dbReference type="EMBL" id="SAK80512.1"/>
    </source>
</evidence>
<accession>A0A158CDY4</accession>
<dbReference type="Proteomes" id="UP000071859">
    <property type="component" value="Unassembled WGS sequence"/>
</dbReference>
<dbReference type="Gene3D" id="1.25.40.10">
    <property type="entry name" value="Tetratricopeptide repeat domain"/>
    <property type="match status" value="1"/>
</dbReference>
<dbReference type="SUPFAM" id="SSF48452">
    <property type="entry name" value="TPR-like"/>
    <property type="match status" value="1"/>
</dbReference>
<evidence type="ECO:0000313" key="2">
    <source>
        <dbReference type="Proteomes" id="UP000071859"/>
    </source>
</evidence>